<evidence type="ECO:0000256" key="1">
    <source>
        <dbReference type="SAM" id="MobiDB-lite"/>
    </source>
</evidence>
<reference evidence="2" key="1">
    <citation type="submission" date="2023-04" db="EMBL/GenBank/DDBJ databases">
        <title>Chromosome-level genome of Chaenocephalus aceratus.</title>
        <authorList>
            <person name="Park H."/>
        </authorList>
    </citation>
    <scope>NUCLEOTIDE SEQUENCE</scope>
    <source>
        <strain evidence="2">DE</strain>
        <tissue evidence="2">Muscle</tissue>
    </source>
</reference>
<organism evidence="2 3">
    <name type="scientific">Dissostichus eleginoides</name>
    <name type="common">Patagonian toothfish</name>
    <name type="synonym">Dissostichus amissus</name>
    <dbReference type="NCBI Taxonomy" id="100907"/>
    <lineage>
        <taxon>Eukaryota</taxon>
        <taxon>Metazoa</taxon>
        <taxon>Chordata</taxon>
        <taxon>Craniata</taxon>
        <taxon>Vertebrata</taxon>
        <taxon>Euteleostomi</taxon>
        <taxon>Actinopterygii</taxon>
        <taxon>Neopterygii</taxon>
        <taxon>Teleostei</taxon>
        <taxon>Neoteleostei</taxon>
        <taxon>Acanthomorphata</taxon>
        <taxon>Eupercaria</taxon>
        <taxon>Perciformes</taxon>
        <taxon>Notothenioidei</taxon>
        <taxon>Nototheniidae</taxon>
        <taxon>Dissostichus</taxon>
    </lineage>
</organism>
<dbReference type="GO" id="GO:0016787">
    <property type="term" value="F:hydrolase activity"/>
    <property type="evidence" value="ECO:0007669"/>
    <property type="project" value="UniProtKB-KW"/>
</dbReference>
<keyword evidence="2" id="KW-0378">Hydrolase</keyword>
<evidence type="ECO:0000313" key="2">
    <source>
        <dbReference type="EMBL" id="KAK1877304.1"/>
    </source>
</evidence>
<dbReference type="EMBL" id="JASDAP010000027">
    <property type="protein sequence ID" value="KAK1877304.1"/>
    <property type="molecule type" value="Genomic_DNA"/>
</dbReference>
<dbReference type="AlphaFoldDB" id="A0AAD9B841"/>
<feature type="region of interest" description="Disordered" evidence="1">
    <location>
        <begin position="1"/>
        <end position="26"/>
    </location>
</feature>
<name>A0AAD9B841_DISEL</name>
<comment type="caution">
    <text evidence="2">The sequence shown here is derived from an EMBL/GenBank/DDBJ whole genome shotgun (WGS) entry which is preliminary data.</text>
</comment>
<protein>
    <submittedName>
        <fullName evidence="2">Glycoside hydrolase 22789</fullName>
    </submittedName>
</protein>
<dbReference type="Proteomes" id="UP001228049">
    <property type="component" value="Unassembled WGS sequence"/>
</dbReference>
<feature type="non-terminal residue" evidence="2">
    <location>
        <position position="1"/>
    </location>
</feature>
<proteinExistence type="predicted"/>
<gene>
    <name evidence="2" type="ORF">KUDE01_002619</name>
</gene>
<keyword evidence="3" id="KW-1185">Reference proteome</keyword>
<accession>A0AAD9B841</accession>
<evidence type="ECO:0000313" key="3">
    <source>
        <dbReference type="Proteomes" id="UP001228049"/>
    </source>
</evidence>
<sequence>GEDRIRTTITNPHHKEPDPEPAEMSDCETAPTLEAPVPSACAAIKADLDKWLDTLQYHGVSLPQSHSLRVTPSESLPQCHSLSVTPSEYHGVTSSVTPSEYHGVTPSESLPQSITVSLPQCHALRVSRCHFLSHSLRVSRCHSLRVTPSESLPQCHSLRVSRVAEKGAEGCKDLMEAFAACICWQEIPEAVFRPESAERSLKGKAAEEKSVPCVKRETHFPRKRVFMAFQGGRFEDQMKIRESQRHGRKKGGFIQERIVVSGTRIHHRAEC</sequence>